<name>A0A014PR41_9HYPO</name>
<dbReference type="Pfam" id="PF24357">
    <property type="entry name" value="TMD0_ABC"/>
    <property type="match status" value="1"/>
</dbReference>
<evidence type="ECO:0000256" key="7">
    <source>
        <dbReference type="ARBA" id="ARBA00022989"/>
    </source>
</evidence>
<feature type="transmembrane region" description="Helical" evidence="10">
    <location>
        <begin position="1092"/>
        <end position="1112"/>
    </location>
</feature>
<keyword evidence="8 10" id="KW-0472">Membrane</keyword>
<organism evidence="13 14">
    <name type="scientific">Metarhizium robertsii</name>
    <dbReference type="NCBI Taxonomy" id="568076"/>
    <lineage>
        <taxon>Eukaryota</taxon>
        <taxon>Fungi</taxon>
        <taxon>Dikarya</taxon>
        <taxon>Ascomycota</taxon>
        <taxon>Pezizomycotina</taxon>
        <taxon>Sordariomycetes</taxon>
        <taxon>Hypocreomycetidae</taxon>
        <taxon>Hypocreales</taxon>
        <taxon>Clavicipitaceae</taxon>
        <taxon>Metarhizium</taxon>
    </lineage>
</organism>
<dbReference type="GO" id="GO:0005524">
    <property type="term" value="F:ATP binding"/>
    <property type="evidence" value="ECO:0007669"/>
    <property type="project" value="UniProtKB-KW"/>
</dbReference>
<dbReference type="FunFam" id="3.40.50.300:FF:000838">
    <property type="entry name" value="ABC multidrug transporter (Eurofung)"/>
    <property type="match status" value="1"/>
</dbReference>
<feature type="domain" description="ABC transporter" evidence="11">
    <location>
        <begin position="670"/>
        <end position="898"/>
    </location>
</feature>
<dbReference type="PROSITE" id="PS50929">
    <property type="entry name" value="ABC_TM1F"/>
    <property type="match status" value="2"/>
</dbReference>
<feature type="transmembrane region" description="Helical" evidence="10">
    <location>
        <begin position="1204"/>
        <end position="1221"/>
    </location>
</feature>
<dbReference type="CDD" id="cd18580">
    <property type="entry name" value="ABC_6TM_ABCC_D2"/>
    <property type="match status" value="1"/>
</dbReference>
<evidence type="ECO:0000256" key="5">
    <source>
        <dbReference type="ARBA" id="ARBA00022741"/>
    </source>
</evidence>
<evidence type="ECO:0000256" key="9">
    <source>
        <dbReference type="ARBA" id="ARBA00023180"/>
    </source>
</evidence>
<dbReference type="FunFam" id="1.20.1560.10:FF:000066">
    <property type="entry name" value="ABC multidrug transporter (Eurofung)"/>
    <property type="match status" value="1"/>
</dbReference>
<feature type="transmembrane region" description="Helical" evidence="10">
    <location>
        <begin position="154"/>
        <end position="173"/>
    </location>
</feature>
<feature type="domain" description="ABC transmembrane type-1" evidence="12">
    <location>
        <begin position="955"/>
        <end position="1233"/>
    </location>
</feature>
<dbReference type="InterPro" id="IPR003593">
    <property type="entry name" value="AAA+_ATPase"/>
</dbReference>
<dbReference type="CDD" id="cd03244">
    <property type="entry name" value="ABCC_MRP_domain2"/>
    <property type="match status" value="1"/>
</dbReference>
<dbReference type="FunFam" id="1.20.1560.10:FF:000055">
    <property type="entry name" value="ABC multidrug transporter (Eurofung)"/>
    <property type="match status" value="1"/>
</dbReference>
<feature type="transmembrane region" description="Helical" evidence="10">
    <location>
        <begin position="507"/>
        <end position="534"/>
    </location>
</feature>
<dbReference type="HOGENOM" id="CLU_000604_27_5_1"/>
<dbReference type="Proteomes" id="UP000030151">
    <property type="component" value="Unassembled WGS sequence"/>
</dbReference>
<feature type="transmembrane region" description="Helical" evidence="10">
    <location>
        <begin position="425"/>
        <end position="447"/>
    </location>
</feature>
<dbReference type="CDD" id="cd18579">
    <property type="entry name" value="ABC_6TM_ABCC_D1"/>
    <property type="match status" value="1"/>
</dbReference>
<feature type="transmembrane region" description="Helical" evidence="10">
    <location>
        <begin position="950"/>
        <end position="973"/>
    </location>
</feature>
<evidence type="ECO:0000313" key="14">
    <source>
        <dbReference type="Proteomes" id="UP000030151"/>
    </source>
</evidence>
<dbReference type="InterPro" id="IPR056227">
    <property type="entry name" value="TMD0_ABC"/>
</dbReference>
<protein>
    <submittedName>
        <fullName evidence="13">ABC transporter</fullName>
    </submittedName>
</protein>
<dbReference type="InterPro" id="IPR027417">
    <property type="entry name" value="P-loop_NTPase"/>
</dbReference>
<keyword evidence="2" id="KW-0813">Transport</keyword>
<keyword evidence="5" id="KW-0547">Nucleotide-binding</keyword>
<feature type="transmembrane region" description="Helical" evidence="10">
    <location>
        <begin position="69"/>
        <end position="86"/>
    </location>
</feature>
<feature type="transmembrane region" description="Helical" evidence="10">
    <location>
        <begin position="98"/>
        <end position="117"/>
    </location>
</feature>
<dbReference type="InterPro" id="IPR017871">
    <property type="entry name" value="ABC_transporter-like_CS"/>
</dbReference>
<comment type="subcellular location">
    <subcellularLocation>
        <location evidence="1">Cell membrane</location>
        <topology evidence="1">Multi-pass membrane protein</topology>
    </subcellularLocation>
</comment>
<dbReference type="InterPro" id="IPR011527">
    <property type="entry name" value="ABC1_TM_dom"/>
</dbReference>
<dbReference type="PANTHER" id="PTHR24223">
    <property type="entry name" value="ATP-BINDING CASSETTE SUB-FAMILY C"/>
    <property type="match status" value="1"/>
</dbReference>
<accession>A0A014PR41</accession>
<keyword evidence="4 10" id="KW-0812">Transmembrane</keyword>
<dbReference type="eggNOG" id="KOG0054">
    <property type="taxonomic scope" value="Eukaryota"/>
</dbReference>
<evidence type="ECO:0000256" key="3">
    <source>
        <dbReference type="ARBA" id="ARBA00022475"/>
    </source>
</evidence>
<feature type="transmembrane region" description="Helical" evidence="10">
    <location>
        <begin position="993"/>
        <end position="1018"/>
    </location>
</feature>
<keyword evidence="6" id="KW-0067">ATP-binding</keyword>
<dbReference type="GO" id="GO:0140359">
    <property type="term" value="F:ABC-type transporter activity"/>
    <property type="evidence" value="ECO:0007669"/>
    <property type="project" value="InterPro"/>
</dbReference>
<feature type="transmembrane region" description="Helical" evidence="10">
    <location>
        <begin position="554"/>
        <end position="579"/>
    </location>
</feature>
<evidence type="ECO:0000259" key="11">
    <source>
        <dbReference type="PROSITE" id="PS50893"/>
    </source>
</evidence>
<keyword evidence="9" id="KW-0325">Glycoprotein</keyword>
<dbReference type="PROSITE" id="PS00211">
    <property type="entry name" value="ABC_TRANSPORTER_1"/>
    <property type="match status" value="2"/>
</dbReference>
<keyword evidence="7 10" id="KW-1133">Transmembrane helix</keyword>
<dbReference type="InterPro" id="IPR050173">
    <property type="entry name" value="ABC_transporter_C-like"/>
</dbReference>
<feature type="domain" description="ABC transporter" evidence="11">
    <location>
        <begin position="1270"/>
        <end position="1503"/>
    </location>
</feature>
<proteinExistence type="predicted"/>
<sequence>MAKCSIETEDRFGPAADCYGGFDFTLLFEETILTIIPAIIVLLLLPFLVADKLKSSTKVARTWFHSVKLATWAALEVSYFVLLGLSVHPHSPKTRASIAANTLVPVLGLGLALLSHLHHLRSVRPSTVIILYLGLTLIFDVARCRTLWALVEGASTAIVFSVAVGLKTLLLLLESTEKHNILLPEYKKLPPESIASEFNQWFAWWINPVLLRGYRRQLALKSLDDVDQNLRTCGEYESFYHRWGVCKWPFEAIVVLNFDWKFFITSLGKFKRQPRALLLACMLHNKTLLLKGLIPRACQTGFTFAQPFLIERLISYIQSPELTERPAFGTGLIISYAIVYTGIAVSTALTQHWTLQLIAKMRADLIDVIYRHTLKVRSTSLQDADSVTLMSADVERIVTGFRTMHELWASPIEVGLVLWLLHAQLGLALVGPAGTVIICAALGAVVASGAPVAQKAWLDSIQTRLAATASMLKVMKAVKMTGLADKLAKIITNIREREVQVSFGYRLVLLKIVAISYLSIALSPVGAFGIYILLQRYMAYNILDVTNAITTLTLLQLMIAPMSLFVEGLGGIMGAVGCFQRIQQYLNTDMRVDNRTFNQFYHPDAIQSQSHMPTTSSSRAGSLNETIVPDNAKSLSHHEKKEVPSSKTYELEELAETARLATPQESAFAIRLQHISARWTDHRSCILHDLSFDIPLGKLTMVVGPVGSGKSTLLHTLLGETLISTGSIISAFPDAAFCTQSCWIMNATLQKNILGSLPLDPYWYSTVLNACALSHDIDQFPQGDKMLVGSNGINLSGGQQMRLTLARALYSRKQIVIMDDVLSGLDATTEKLVFASVFSESGLLRRHKMTAVLATNSGHRLAEADLIVVLGSDGTVAQLGTYDELSSADGYVSNLQIRGRQDDSMQNSGLCLPTEAVREALSKALPEINAADASTSDMDIYKYYIECFGWIKWSIFVVICAMFAFFSTFPQVWLKWWAADNMLYPNTNAAYYWGIYLLLGVLTVVSLGSAAGFLITSLAPRVALTLHKRLLFTVINAPMSLFYTSDTGSITNRFNQDMELIDMDLPLSLINTVVMIFVLIARAIFIAATGKYIGAALFFCVLAVYVLQSFYLRTSRTLRLLDIESRSILLAHFLETLGGLIILRAFNWDQYFIERNNELIDIVQRPFYLLLSVQRWLSLVLDLMVGGIAIVLATIAVQARGLDVGLLGLALVSIVGFSAGLKQLIIHWTMLETSAGAITRVKSFVSTVGCENLPAERVAVSESWPQFGSVEYRNVMASYGKGSGPVLQDVSLTIEPGQHIGICGRSGSGKSSLIACLFRLLELDDGSIHVDGVDISTIPRQKVRERLIALPQDAYILPGTVRFNVDPTGDNDDVSIIQALEKVGLWKMLCIDEVGGLDGKLPQDLLSHGQRQLMCLARAMMRRSSILVLDEATAAADSETEALIQHIIQERFERYTIIAVAHRLDTIREFDRVAVMDAGCIVEWGDPVTLLRRESAFRTLYNDMKGIAGP</sequence>
<feature type="domain" description="ABC transmembrane type-1" evidence="12">
    <location>
        <begin position="297"/>
        <end position="574"/>
    </location>
</feature>
<dbReference type="SUPFAM" id="SSF52540">
    <property type="entry name" value="P-loop containing nucleoside triphosphate hydrolases"/>
    <property type="match status" value="2"/>
</dbReference>
<evidence type="ECO:0000256" key="2">
    <source>
        <dbReference type="ARBA" id="ARBA00022448"/>
    </source>
</evidence>
<feature type="transmembrane region" description="Helical" evidence="10">
    <location>
        <begin position="31"/>
        <end position="49"/>
    </location>
</feature>
<evidence type="ECO:0000256" key="8">
    <source>
        <dbReference type="ARBA" id="ARBA00023136"/>
    </source>
</evidence>
<dbReference type="PANTHER" id="PTHR24223:SF399">
    <property type="entry name" value="ABC TRANSPORTER ATNG"/>
    <property type="match status" value="1"/>
</dbReference>
<keyword evidence="3" id="KW-1003">Cell membrane</keyword>
<dbReference type="InterPro" id="IPR044746">
    <property type="entry name" value="ABCC_6TM_D1"/>
</dbReference>
<feature type="transmembrane region" description="Helical" evidence="10">
    <location>
        <begin position="1176"/>
        <end position="1198"/>
    </location>
</feature>
<dbReference type="GO" id="GO:0016887">
    <property type="term" value="F:ATP hydrolysis activity"/>
    <property type="evidence" value="ECO:0007669"/>
    <property type="project" value="InterPro"/>
</dbReference>
<feature type="transmembrane region" description="Helical" evidence="10">
    <location>
        <begin position="327"/>
        <end position="349"/>
    </location>
</feature>
<dbReference type="Pfam" id="PF00005">
    <property type="entry name" value="ABC_tran"/>
    <property type="match status" value="2"/>
</dbReference>
<reference evidence="13 14" key="1">
    <citation type="submission" date="2014-02" db="EMBL/GenBank/DDBJ databases">
        <title>The genome sequence of the entomopathogenic fungus Metarhizium robertsii ARSEF 2575.</title>
        <authorList>
            <person name="Giuliano Garisto Donzelli B."/>
            <person name="Roe B.A."/>
            <person name="Macmil S.L."/>
            <person name="Krasnoff S.B."/>
            <person name="Gibson D.M."/>
        </authorList>
    </citation>
    <scope>NUCLEOTIDE SEQUENCE [LARGE SCALE GENOMIC DNA]</scope>
    <source>
        <strain evidence="13 14">ARSEF 2575</strain>
    </source>
</reference>
<evidence type="ECO:0000256" key="6">
    <source>
        <dbReference type="ARBA" id="ARBA00022840"/>
    </source>
</evidence>
<dbReference type="SUPFAM" id="SSF90123">
    <property type="entry name" value="ABC transporter transmembrane region"/>
    <property type="match status" value="2"/>
</dbReference>
<evidence type="ECO:0000256" key="4">
    <source>
        <dbReference type="ARBA" id="ARBA00022692"/>
    </source>
</evidence>
<evidence type="ECO:0000313" key="13">
    <source>
        <dbReference type="EMBL" id="EXV00353.1"/>
    </source>
</evidence>
<gene>
    <name evidence="13" type="ORF">X797_006413</name>
</gene>
<dbReference type="OrthoDB" id="6500128at2759"/>
<dbReference type="Gene3D" id="1.20.1560.10">
    <property type="entry name" value="ABC transporter type 1, transmembrane domain"/>
    <property type="match status" value="2"/>
</dbReference>
<dbReference type="PROSITE" id="PS50893">
    <property type="entry name" value="ABC_TRANSPORTER_2"/>
    <property type="match status" value="2"/>
</dbReference>
<evidence type="ECO:0000256" key="1">
    <source>
        <dbReference type="ARBA" id="ARBA00004651"/>
    </source>
</evidence>
<comment type="caution">
    <text evidence="13">The sequence shown here is derived from an EMBL/GenBank/DDBJ whole genome shotgun (WGS) entry which is preliminary data.</text>
</comment>
<dbReference type="Pfam" id="PF00664">
    <property type="entry name" value="ABC_membrane"/>
    <property type="match status" value="2"/>
</dbReference>
<feature type="transmembrane region" description="Helical" evidence="10">
    <location>
        <begin position="1065"/>
        <end position="1085"/>
    </location>
</feature>
<dbReference type="SMART" id="SM00382">
    <property type="entry name" value="AAA"/>
    <property type="match status" value="2"/>
</dbReference>
<evidence type="ECO:0000259" key="12">
    <source>
        <dbReference type="PROSITE" id="PS50929"/>
    </source>
</evidence>
<dbReference type="InterPro" id="IPR036640">
    <property type="entry name" value="ABC1_TM_sf"/>
</dbReference>
<dbReference type="InterPro" id="IPR003439">
    <property type="entry name" value="ABC_transporter-like_ATP-bd"/>
</dbReference>
<evidence type="ECO:0000256" key="10">
    <source>
        <dbReference type="SAM" id="Phobius"/>
    </source>
</evidence>
<dbReference type="GO" id="GO:0005886">
    <property type="term" value="C:plasma membrane"/>
    <property type="evidence" value="ECO:0007669"/>
    <property type="project" value="UniProtKB-SubCell"/>
</dbReference>
<dbReference type="Gene3D" id="3.40.50.300">
    <property type="entry name" value="P-loop containing nucleotide triphosphate hydrolases"/>
    <property type="match status" value="2"/>
</dbReference>
<feature type="transmembrane region" description="Helical" evidence="10">
    <location>
        <begin position="1127"/>
        <end position="1146"/>
    </location>
</feature>
<dbReference type="EMBL" id="JELW01000013">
    <property type="protein sequence ID" value="EXV00353.1"/>
    <property type="molecule type" value="Genomic_DNA"/>
</dbReference>
<dbReference type="InterPro" id="IPR044726">
    <property type="entry name" value="ABCC_6TM_D2"/>
</dbReference>